<evidence type="ECO:0000256" key="2">
    <source>
        <dbReference type="ARBA" id="ARBA00004413"/>
    </source>
</evidence>
<dbReference type="InterPro" id="IPR000090">
    <property type="entry name" value="Flg_Motor_Flig"/>
</dbReference>
<keyword evidence="6 11" id="KW-0145">Chemotaxis</keyword>
<accession>A0A7W9AIT9</accession>
<dbReference type="GO" id="GO:0006935">
    <property type="term" value="P:chemotaxis"/>
    <property type="evidence" value="ECO:0007669"/>
    <property type="project" value="UniProtKB-KW"/>
</dbReference>
<dbReference type="PRINTS" id="PR00954">
    <property type="entry name" value="FLGMOTORFLIG"/>
</dbReference>
<name>A0A7W9AIT9_9SPHN</name>
<keyword evidence="16" id="KW-0282">Flagellum</keyword>
<evidence type="ECO:0000256" key="4">
    <source>
        <dbReference type="ARBA" id="ARBA00021870"/>
    </source>
</evidence>
<reference evidence="16 17" key="1">
    <citation type="submission" date="2020-08" db="EMBL/GenBank/DDBJ databases">
        <title>Genomic Encyclopedia of Type Strains, Phase IV (KMG-IV): sequencing the most valuable type-strain genomes for metagenomic binning, comparative biology and taxonomic classification.</title>
        <authorList>
            <person name="Goeker M."/>
        </authorList>
    </citation>
    <scope>NUCLEOTIDE SEQUENCE [LARGE SCALE GENOMIC DNA]</scope>
    <source>
        <strain evidence="16 17">DSM 25079</strain>
    </source>
</reference>
<comment type="caution">
    <text evidence="16">The sequence shown here is derived from an EMBL/GenBank/DDBJ whole genome shotgun (WGS) entry which is preliminary data.</text>
</comment>
<dbReference type="InterPro" id="IPR028263">
    <property type="entry name" value="FliG_N"/>
</dbReference>
<gene>
    <name evidence="16" type="ORF">FHS49_002477</name>
</gene>
<evidence type="ECO:0000256" key="6">
    <source>
        <dbReference type="ARBA" id="ARBA00022500"/>
    </source>
</evidence>
<keyword evidence="17" id="KW-1185">Reference proteome</keyword>
<dbReference type="AlphaFoldDB" id="A0A7W9AIT9"/>
<keyword evidence="16" id="KW-0966">Cell projection</keyword>
<dbReference type="EMBL" id="JACIJC010000004">
    <property type="protein sequence ID" value="MBB5686453.1"/>
    <property type="molecule type" value="Genomic_DNA"/>
</dbReference>
<dbReference type="PANTHER" id="PTHR30534:SF0">
    <property type="entry name" value="FLAGELLAR MOTOR SWITCH PROTEIN FLIG"/>
    <property type="match status" value="1"/>
</dbReference>
<feature type="domain" description="Flagellar motor switch protein FliG N-terminal" evidence="15">
    <location>
        <begin position="16"/>
        <end position="110"/>
    </location>
</feature>
<evidence type="ECO:0000313" key="16">
    <source>
        <dbReference type="EMBL" id="MBB5686453.1"/>
    </source>
</evidence>
<evidence type="ECO:0000259" key="15">
    <source>
        <dbReference type="Pfam" id="PF14842"/>
    </source>
</evidence>
<comment type="function">
    <text evidence="10 11">FliG is one of three proteins (FliG, FliN, FliM) that forms the rotor-mounted switch complex (C ring), located at the base of the basal body. This complex interacts with the CheY and CheZ chemotaxis proteins, in addition to contacting components of the motor that determine the direction of flagellar rotation.</text>
</comment>
<evidence type="ECO:0000256" key="1">
    <source>
        <dbReference type="ARBA" id="ARBA00004117"/>
    </source>
</evidence>
<keyword evidence="8 11" id="KW-0472">Membrane</keyword>
<evidence type="ECO:0000259" key="13">
    <source>
        <dbReference type="Pfam" id="PF01706"/>
    </source>
</evidence>
<dbReference type="SUPFAM" id="SSF48029">
    <property type="entry name" value="FliG"/>
    <property type="match status" value="2"/>
</dbReference>
<evidence type="ECO:0000256" key="7">
    <source>
        <dbReference type="ARBA" id="ARBA00022779"/>
    </source>
</evidence>
<dbReference type="Pfam" id="PF14841">
    <property type="entry name" value="FliG_M"/>
    <property type="match status" value="1"/>
</dbReference>
<dbReference type="PANTHER" id="PTHR30534">
    <property type="entry name" value="FLAGELLAR MOTOR SWITCH PROTEIN FLIG"/>
    <property type="match status" value="1"/>
</dbReference>
<dbReference type="GO" id="GO:0071973">
    <property type="term" value="P:bacterial-type flagellum-dependent cell motility"/>
    <property type="evidence" value="ECO:0007669"/>
    <property type="project" value="InterPro"/>
</dbReference>
<comment type="similarity">
    <text evidence="3 11">Belongs to the FliG family.</text>
</comment>
<evidence type="ECO:0000256" key="8">
    <source>
        <dbReference type="ARBA" id="ARBA00023136"/>
    </source>
</evidence>
<dbReference type="Pfam" id="PF14842">
    <property type="entry name" value="FliG_N"/>
    <property type="match status" value="1"/>
</dbReference>
<evidence type="ECO:0000313" key="17">
    <source>
        <dbReference type="Proteomes" id="UP000549617"/>
    </source>
</evidence>
<feature type="region of interest" description="Disordered" evidence="12">
    <location>
        <begin position="198"/>
        <end position="218"/>
    </location>
</feature>
<evidence type="ECO:0000256" key="9">
    <source>
        <dbReference type="ARBA" id="ARBA00023143"/>
    </source>
</evidence>
<keyword evidence="11" id="KW-0997">Cell inner membrane</keyword>
<dbReference type="Proteomes" id="UP000549617">
    <property type="component" value="Unassembled WGS sequence"/>
</dbReference>
<comment type="subcellular location">
    <subcellularLocation>
        <location evidence="1 11">Bacterial flagellum basal body</location>
    </subcellularLocation>
    <subcellularLocation>
        <location evidence="11">Cell inner membrane</location>
        <topology evidence="11">Peripheral membrane protein</topology>
        <orientation evidence="11">Cytoplasmic side</orientation>
    </subcellularLocation>
    <subcellularLocation>
        <location evidence="2">Cell membrane</location>
        <topology evidence="2">Peripheral membrane protein</topology>
        <orientation evidence="2">Cytoplasmic side</orientation>
    </subcellularLocation>
</comment>
<sequence>MATDFADLADIPEEPMKGSEAAAIFLMLLDEAEAADVLGRLGPDEVEQLGGAMFAVADVSEGQVSNVLDLFVQRARARTTIGFSADKQIRGMMEKALGSDRADNVLSRITPIERFSSLEALKWMDTRTIASVIEHEHPQVAALVMAHLESGVAAEVLQMLDDDCQADIVYRIATLRPVTGDALDELERVMLKMVERSNSAGATSRRGGPSEAAKIVNGTRKTSEQRIVRGLVKLDKTLARTIEDEMFIFDNLMELDEKSLGALLRAVENDILVLALKGAEEKLRNKMLGCMSSRAAQSIQDEMADRGPTRLAEVQEAQREMLTVARRLADSGAIMLGGKGEDYV</sequence>
<dbReference type="GO" id="GO:0009425">
    <property type="term" value="C:bacterial-type flagellum basal body"/>
    <property type="evidence" value="ECO:0007669"/>
    <property type="project" value="UniProtKB-SubCell"/>
</dbReference>
<dbReference type="InterPro" id="IPR032779">
    <property type="entry name" value="FliG_M"/>
</dbReference>
<dbReference type="Gene3D" id="1.10.220.30">
    <property type="match status" value="3"/>
</dbReference>
<keyword evidence="5 11" id="KW-1003">Cell membrane</keyword>
<evidence type="ECO:0000256" key="11">
    <source>
        <dbReference type="PIRNR" id="PIRNR003161"/>
    </source>
</evidence>
<evidence type="ECO:0000256" key="3">
    <source>
        <dbReference type="ARBA" id="ARBA00010299"/>
    </source>
</evidence>
<evidence type="ECO:0000256" key="12">
    <source>
        <dbReference type="SAM" id="MobiDB-lite"/>
    </source>
</evidence>
<dbReference type="Pfam" id="PF01706">
    <property type="entry name" value="FliG_C"/>
    <property type="match status" value="1"/>
</dbReference>
<protein>
    <recommendedName>
        <fullName evidence="4 11">Flagellar motor switch protein FliG</fullName>
    </recommendedName>
</protein>
<dbReference type="GO" id="GO:0003774">
    <property type="term" value="F:cytoskeletal motor activity"/>
    <property type="evidence" value="ECO:0007669"/>
    <property type="project" value="InterPro"/>
</dbReference>
<organism evidence="16 17">
    <name type="scientific">Sphingobium boeckii</name>
    <dbReference type="NCBI Taxonomy" id="1082345"/>
    <lineage>
        <taxon>Bacteria</taxon>
        <taxon>Pseudomonadati</taxon>
        <taxon>Pseudomonadota</taxon>
        <taxon>Alphaproteobacteria</taxon>
        <taxon>Sphingomonadales</taxon>
        <taxon>Sphingomonadaceae</taxon>
        <taxon>Sphingobium</taxon>
    </lineage>
</organism>
<dbReference type="GO" id="GO:0005886">
    <property type="term" value="C:plasma membrane"/>
    <property type="evidence" value="ECO:0007669"/>
    <property type="project" value="UniProtKB-SubCell"/>
</dbReference>
<keyword evidence="7 11" id="KW-0283">Flagellar rotation</keyword>
<evidence type="ECO:0000256" key="10">
    <source>
        <dbReference type="ARBA" id="ARBA00025598"/>
    </source>
</evidence>
<dbReference type="InterPro" id="IPR023087">
    <property type="entry name" value="Flg_Motor_Flig_C"/>
</dbReference>
<keyword evidence="9 11" id="KW-0975">Bacterial flagellum</keyword>
<dbReference type="NCBIfam" id="TIGR00207">
    <property type="entry name" value="fliG"/>
    <property type="match status" value="1"/>
</dbReference>
<evidence type="ECO:0000256" key="5">
    <source>
        <dbReference type="ARBA" id="ARBA00022475"/>
    </source>
</evidence>
<proteinExistence type="inferred from homology"/>
<keyword evidence="16" id="KW-0969">Cilium</keyword>
<evidence type="ECO:0000259" key="14">
    <source>
        <dbReference type="Pfam" id="PF14841"/>
    </source>
</evidence>
<feature type="domain" description="Flagellar motor switch protein FliG middle" evidence="14">
    <location>
        <begin position="127"/>
        <end position="196"/>
    </location>
</feature>
<dbReference type="PIRSF" id="PIRSF003161">
    <property type="entry name" value="FliG"/>
    <property type="match status" value="1"/>
</dbReference>
<feature type="domain" description="Flagellar motor switch protein FliG C-terminal" evidence="13">
    <location>
        <begin position="231"/>
        <end position="336"/>
    </location>
</feature>
<dbReference type="InterPro" id="IPR011002">
    <property type="entry name" value="FliG_a-hlx"/>
</dbReference>